<evidence type="ECO:0000313" key="2">
    <source>
        <dbReference type="EMBL" id="KAG5277806.1"/>
    </source>
</evidence>
<feature type="region of interest" description="Disordered" evidence="1">
    <location>
        <begin position="1"/>
        <end position="27"/>
    </location>
</feature>
<organism evidence="2 3">
    <name type="scientific">Alosa alosa</name>
    <name type="common">allis shad</name>
    <dbReference type="NCBI Taxonomy" id="278164"/>
    <lineage>
        <taxon>Eukaryota</taxon>
        <taxon>Metazoa</taxon>
        <taxon>Chordata</taxon>
        <taxon>Craniata</taxon>
        <taxon>Vertebrata</taxon>
        <taxon>Euteleostomi</taxon>
        <taxon>Actinopterygii</taxon>
        <taxon>Neopterygii</taxon>
        <taxon>Teleostei</taxon>
        <taxon>Clupei</taxon>
        <taxon>Clupeiformes</taxon>
        <taxon>Clupeoidei</taxon>
        <taxon>Clupeidae</taxon>
        <taxon>Alosa</taxon>
    </lineage>
</organism>
<evidence type="ECO:0000256" key="1">
    <source>
        <dbReference type="SAM" id="MobiDB-lite"/>
    </source>
</evidence>
<dbReference type="EMBL" id="JADWDJ010000007">
    <property type="protein sequence ID" value="KAG5277806.1"/>
    <property type="molecule type" value="Genomic_DNA"/>
</dbReference>
<evidence type="ECO:0000313" key="3">
    <source>
        <dbReference type="Proteomes" id="UP000823561"/>
    </source>
</evidence>
<dbReference type="Proteomes" id="UP000823561">
    <property type="component" value="Chromosome 7"/>
</dbReference>
<comment type="caution">
    <text evidence="2">The sequence shown here is derived from an EMBL/GenBank/DDBJ whole genome shotgun (WGS) entry which is preliminary data.</text>
</comment>
<dbReference type="AlphaFoldDB" id="A0AAV6GW90"/>
<protein>
    <submittedName>
        <fullName evidence="2">Uncharacterized protein</fullName>
    </submittedName>
</protein>
<name>A0AAV6GW90_9TELE</name>
<sequence length="101" mass="11790">MAESAIRPKRRRSDEHMAKKRVQEKERGKSRIYIGEAIQRWRELRQQKGFQSDAQLALFLLDSYEEYIHAIHGWDQETLPTTIIGLDGKTTEGVFHSSAMM</sequence>
<accession>A0AAV6GW90</accession>
<feature type="compositionally biased region" description="Basic and acidic residues" evidence="1">
    <location>
        <begin position="12"/>
        <end position="27"/>
    </location>
</feature>
<reference evidence="2" key="1">
    <citation type="submission" date="2020-10" db="EMBL/GenBank/DDBJ databases">
        <title>Chromosome-scale genome assembly of the Allis shad, Alosa alosa.</title>
        <authorList>
            <person name="Margot Z."/>
            <person name="Christophe K."/>
            <person name="Cabau C."/>
            <person name="Louis A."/>
            <person name="Berthelot C."/>
            <person name="Parey E."/>
            <person name="Roest Crollius H."/>
            <person name="Montfort J."/>
            <person name="Robinson-Rechavi M."/>
            <person name="Bucao C."/>
            <person name="Bouchez O."/>
            <person name="Gislard M."/>
            <person name="Lluch J."/>
            <person name="Milhes M."/>
            <person name="Lampietro C."/>
            <person name="Lopez Roques C."/>
            <person name="Donnadieu C."/>
            <person name="Braasch I."/>
            <person name="Desvignes T."/>
            <person name="Postlethwait J."/>
            <person name="Bobe J."/>
            <person name="Guiguen Y."/>
        </authorList>
    </citation>
    <scope>NUCLEOTIDE SEQUENCE</scope>
    <source>
        <strain evidence="2">M-15738</strain>
        <tissue evidence="2">Blood</tissue>
    </source>
</reference>
<gene>
    <name evidence="2" type="ORF">AALO_G00091600</name>
</gene>
<proteinExistence type="predicted"/>
<keyword evidence="3" id="KW-1185">Reference proteome</keyword>